<comment type="caution">
    <text evidence="1">The sequence shown here is derived from an EMBL/GenBank/DDBJ whole genome shotgun (WGS) entry which is preliminary data.</text>
</comment>
<organism evidence="1 2">
    <name type="scientific">Actinocorallia libanotica</name>
    <dbReference type="NCBI Taxonomy" id="46162"/>
    <lineage>
        <taxon>Bacteria</taxon>
        <taxon>Bacillati</taxon>
        <taxon>Actinomycetota</taxon>
        <taxon>Actinomycetes</taxon>
        <taxon>Streptosporangiales</taxon>
        <taxon>Thermomonosporaceae</taxon>
        <taxon>Actinocorallia</taxon>
    </lineage>
</organism>
<keyword evidence="2" id="KW-1185">Reference proteome</keyword>
<gene>
    <name evidence="1" type="ORF">GCM10009550_61650</name>
</gene>
<dbReference type="Proteomes" id="UP001500665">
    <property type="component" value="Unassembled WGS sequence"/>
</dbReference>
<name>A0ABN1RV98_9ACTN</name>
<protein>
    <submittedName>
        <fullName evidence="1">Uncharacterized protein</fullName>
    </submittedName>
</protein>
<evidence type="ECO:0000313" key="1">
    <source>
        <dbReference type="EMBL" id="GAA0964238.1"/>
    </source>
</evidence>
<reference evidence="1 2" key="1">
    <citation type="journal article" date="2019" name="Int. J. Syst. Evol. Microbiol.">
        <title>The Global Catalogue of Microorganisms (GCM) 10K type strain sequencing project: providing services to taxonomists for standard genome sequencing and annotation.</title>
        <authorList>
            <consortium name="The Broad Institute Genomics Platform"/>
            <consortium name="The Broad Institute Genome Sequencing Center for Infectious Disease"/>
            <person name="Wu L."/>
            <person name="Ma J."/>
        </authorList>
    </citation>
    <scope>NUCLEOTIDE SEQUENCE [LARGE SCALE GENOMIC DNA]</scope>
    <source>
        <strain evidence="1 2">JCM 10696</strain>
    </source>
</reference>
<accession>A0ABN1RV98</accession>
<sequence>MNANSKAIEDQTIQTGPLDLKLARLRSRAATGPPRPPGRADAVRSRRWPMGVDSGLGLRALSVTDTFRFP</sequence>
<proteinExistence type="predicted"/>
<evidence type="ECO:0000313" key="2">
    <source>
        <dbReference type="Proteomes" id="UP001500665"/>
    </source>
</evidence>
<dbReference type="EMBL" id="BAAAHH010000033">
    <property type="protein sequence ID" value="GAA0964238.1"/>
    <property type="molecule type" value="Genomic_DNA"/>
</dbReference>